<dbReference type="EMBL" id="BX294149">
    <property type="protein sequence ID" value="CAD76248.1"/>
    <property type="molecule type" value="Genomic_DNA"/>
</dbReference>
<proteinExistence type="predicted"/>
<evidence type="ECO:0000313" key="2">
    <source>
        <dbReference type="Proteomes" id="UP000001025"/>
    </source>
</evidence>
<dbReference type="KEGG" id="rba:RB9414"/>
<dbReference type="Proteomes" id="UP000001025">
    <property type="component" value="Chromosome"/>
</dbReference>
<evidence type="ECO:0000313" key="1">
    <source>
        <dbReference type="EMBL" id="CAD76248.1"/>
    </source>
</evidence>
<dbReference type="AlphaFoldDB" id="Q7ULM1"/>
<gene>
    <name evidence="1" type="ordered locus">RB9414</name>
</gene>
<dbReference type="EnsemblBacteria" id="CAD76248">
    <property type="protein sequence ID" value="CAD76248"/>
    <property type="gene ID" value="RB9414"/>
</dbReference>
<sequence>MTTRLFRFQLKLSLTLSYRIRPLNPFERLVLRESGTRESFLLFVEKKQLLM</sequence>
<protein>
    <submittedName>
        <fullName evidence="1">Uncharacterized protein</fullName>
    </submittedName>
</protein>
<accession>Q7ULM1</accession>
<dbReference type="InParanoid" id="Q7ULM1"/>
<dbReference type="HOGENOM" id="CLU_3103158_0_0_0"/>
<name>Q7ULM1_RHOBA</name>
<organism evidence="1 2">
    <name type="scientific">Rhodopirellula baltica (strain DSM 10527 / NCIMB 13988 / SH1)</name>
    <dbReference type="NCBI Taxonomy" id="243090"/>
    <lineage>
        <taxon>Bacteria</taxon>
        <taxon>Pseudomonadati</taxon>
        <taxon>Planctomycetota</taxon>
        <taxon>Planctomycetia</taxon>
        <taxon>Pirellulales</taxon>
        <taxon>Pirellulaceae</taxon>
        <taxon>Rhodopirellula</taxon>
    </lineage>
</organism>
<reference evidence="1 2" key="1">
    <citation type="journal article" date="2003" name="Proc. Natl. Acad. Sci. U.S.A.">
        <title>Complete genome sequence of the marine planctomycete Pirellula sp. strain 1.</title>
        <authorList>
            <person name="Gloeckner F.O."/>
            <person name="Kube M."/>
            <person name="Bauer M."/>
            <person name="Teeling H."/>
            <person name="Lombardot T."/>
            <person name="Ludwig W."/>
            <person name="Gade D."/>
            <person name="Beck A."/>
            <person name="Borzym K."/>
            <person name="Heitmann K."/>
            <person name="Rabus R."/>
            <person name="Schlesner H."/>
            <person name="Amann R."/>
            <person name="Reinhardt R."/>
        </authorList>
    </citation>
    <scope>NUCLEOTIDE SEQUENCE [LARGE SCALE GENOMIC DNA]</scope>
    <source>
        <strain evidence="2">DSM 10527 / NCIMB 13988 / SH1</strain>
    </source>
</reference>
<keyword evidence="2" id="KW-1185">Reference proteome</keyword>
<dbReference type="STRING" id="243090.RB9414"/>